<keyword evidence="2 3" id="KW-0238">DNA-binding</keyword>
<dbReference type="CDD" id="cd00383">
    <property type="entry name" value="trans_reg_C"/>
    <property type="match status" value="1"/>
</dbReference>
<evidence type="ECO:0000313" key="6">
    <source>
        <dbReference type="EMBL" id="AOE49380.1"/>
    </source>
</evidence>
<sequence>MPKIIKVGDWFVYPDTNKLCFNDVEHYIEPLAMDVLVYFAQHPQQVVSRNELIDAVWSGRIVGDHAVYRIINKLRKTLAKDSEQEYIKTIRKKGYQLVCDVVPPDSGNVEESTTVKDGGDDQNFHVQDFVVTEKAKFSDQPAMENEPKIQSKRLVRWIKWSLLLVSTFIMTLLGIKLYFYQSITGYNQSTSLITLNGSIRDPSFSPDGNYIAFSYRDNVKDNWDIYVESLQDGRLYQISDDITDELNPAWAPDGSKVAVLRYDNKRCMIDVIEIPLTSGQKSESSAESLTECSGVLQHNDVVWGREGKYLYYTSSATKVSPLQIFRLTIRTGKTEQLTNYTQGETRGALGIKLSADNKHLAILKDVNWRNSRIDVLNLESLSFETVRELIGWNRYFDWANEGNTLIYNRNSEEIDAYHLSAGVEKNIAKSVEPISFPVHSPIKQELAVVAGRKVVNIVAEPISADSGSESSPLTVVSSSSIDNYAEYANTSDRIAFISRRSGKPQIWLKELDGEEKQLTSFEQSFDIKRIRWSPDDTSLLFIHDNKIYQLSLSSKKLKVLYQAEPGESVEGESWNRTGDKVLFSSNRDGDWQVYLLPINDGNRADSIEQITFKGGYAGVEAPEQNGVFYLKYHVKGLWFKSYSSEKERLVVDNVDVFSWNSIYLRQNNIYYLSDDYPRMKLYRYDIAAKKREMLQPYYGFSWLLSISFEADKLLYQRSWNTQSSLVLLKP</sequence>
<evidence type="ECO:0000256" key="1">
    <source>
        <dbReference type="ARBA" id="ARBA00009820"/>
    </source>
</evidence>
<dbReference type="InterPro" id="IPR036388">
    <property type="entry name" value="WH-like_DNA-bd_sf"/>
</dbReference>
<dbReference type="PANTHER" id="PTHR36842">
    <property type="entry name" value="PROTEIN TOLB HOMOLOG"/>
    <property type="match status" value="1"/>
</dbReference>
<dbReference type="InterPro" id="IPR016032">
    <property type="entry name" value="Sig_transdc_resp-reg_C-effctor"/>
</dbReference>
<dbReference type="InterPro" id="IPR001867">
    <property type="entry name" value="OmpR/PhoB-type_DNA-bd"/>
</dbReference>
<dbReference type="InterPro" id="IPR011042">
    <property type="entry name" value="6-blade_b-propeller_TolB-like"/>
</dbReference>
<evidence type="ECO:0000256" key="3">
    <source>
        <dbReference type="PROSITE-ProRule" id="PRU01091"/>
    </source>
</evidence>
<dbReference type="Gene3D" id="1.10.10.10">
    <property type="entry name" value="Winged helix-like DNA-binding domain superfamily/Winged helix DNA-binding domain"/>
    <property type="match status" value="1"/>
</dbReference>
<dbReference type="SMART" id="SM00862">
    <property type="entry name" value="Trans_reg_C"/>
    <property type="match status" value="1"/>
</dbReference>
<reference evidence="7" key="1">
    <citation type="submission" date="2015-08" db="EMBL/GenBank/DDBJ databases">
        <authorList>
            <person name="Kim K.M."/>
        </authorList>
    </citation>
    <scope>NUCLEOTIDE SEQUENCE [LARGE SCALE GENOMIC DNA]</scope>
    <source>
        <strain evidence="7">KCTC 23892</strain>
    </source>
</reference>
<name>A0A1B3B9B9_9GAMM</name>
<organism evidence="6 7">
    <name type="scientific">Kangiella sediminilitoris</name>
    <dbReference type="NCBI Taxonomy" id="1144748"/>
    <lineage>
        <taxon>Bacteria</taxon>
        <taxon>Pseudomonadati</taxon>
        <taxon>Pseudomonadota</taxon>
        <taxon>Gammaproteobacteria</taxon>
        <taxon>Kangiellales</taxon>
        <taxon>Kangiellaceae</taxon>
        <taxon>Kangiella</taxon>
    </lineage>
</organism>
<dbReference type="PROSITE" id="PS51755">
    <property type="entry name" value="OMPR_PHOB"/>
    <property type="match status" value="1"/>
</dbReference>
<dbReference type="STRING" id="1144748.KS2013_656"/>
<comment type="similarity">
    <text evidence="1">Belongs to the TolB family.</text>
</comment>
<dbReference type="KEGG" id="ksd:KS2013_656"/>
<keyword evidence="4" id="KW-0472">Membrane</keyword>
<dbReference type="Proteomes" id="UP000094147">
    <property type="component" value="Chromosome"/>
</dbReference>
<dbReference type="AlphaFoldDB" id="A0A1B3B9B9"/>
<dbReference type="GO" id="GO:0003677">
    <property type="term" value="F:DNA binding"/>
    <property type="evidence" value="ECO:0007669"/>
    <property type="project" value="UniProtKB-UniRule"/>
</dbReference>
<dbReference type="SUPFAM" id="SSF82171">
    <property type="entry name" value="DPP6 N-terminal domain-like"/>
    <property type="match status" value="1"/>
</dbReference>
<accession>A0A1B3B9B9</accession>
<evidence type="ECO:0000256" key="2">
    <source>
        <dbReference type="ARBA" id="ARBA00023125"/>
    </source>
</evidence>
<dbReference type="Pfam" id="PF00486">
    <property type="entry name" value="Trans_reg_C"/>
    <property type="match status" value="1"/>
</dbReference>
<keyword evidence="7" id="KW-1185">Reference proteome</keyword>
<dbReference type="OrthoDB" id="5693682at2"/>
<dbReference type="EMBL" id="CP012418">
    <property type="protein sequence ID" value="AOE49380.1"/>
    <property type="molecule type" value="Genomic_DNA"/>
</dbReference>
<dbReference type="RefSeq" id="WP_068989707.1">
    <property type="nucleotide sequence ID" value="NZ_CP012418.1"/>
</dbReference>
<feature type="DNA-binding region" description="OmpR/PhoB-type" evidence="3">
    <location>
        <begin position="2"/>
        <end position="99"/>
    </location>
</feature>
<dbReference type="GO" id="GO:0000160">
    <property type="term" value="P:phosphorelay signal transduction system"/>
    <property type="evidence" value="ECO:0007669"/>
    <property type="project" value="InterPro"/>
</dbReference>
<keyword evidence="4" id="KW-1133">Transmembrane helix</keyword>
<feature type="domain" description="OmpR/PhoB-type" evidence="5">
    <location>
        <begin position="2"/>
        <end position="99"/>
    </location>
</feature>
<dbReference type="SUPFAM" id="SSF46894">
    <property type="entry name" value="C-terminal effector domain of the bipartite response regulators"/>
    <property type="match status" value="1"/>
</dbReference>
<dbReference type="PANTHER" id="PTHR36842:SF1">
    <property type="entry name" value="PROTEIN TOLB"/>
    <property type="match status" value="1"/>
</dbReference>
<evidence type="ECO:0000259" key="5">
    <source>
        <dbReference type="PROSITE" id="PS51755"/>
    </source>
</evidence>
<gene>
    <name evidence="6" type="ORF">KS2013_656</name>
</gene>
<proteinExistence type="inferred from homology"/>
<keyword evidence="4" id="KW-0812">Transmembrane</keyword>
<dbReference type="Pfam" id="PF07676">
    <property type="entry name" value="PD40"/>
    <property type="match status" value="2"/>
</dbReference>
<evidence type="ECO:0000313" key="7">
    <source>
        <dbReference type="Proteomes" id="UP000094147"/>
    </source>
</evidence>
<dbReference type="Gene3D" id="2.120.10.30">
    <property type="entry name" value="TolB, C-terminal domain"/>
    <property type="match status" value="2"/>
</dbReference>
<evidence type="ECO:0000256" key="4">
    <source>
        <dbReference type="SAM" id="Phobius"/>
    </source>
</evidence>
<feature type="transmembrane region" description="Helical" evidence="4">
    <location>
        <begin position="157"/>
        <end position="179"/>
    </location>
</feature>
<protein>
    <submittedName>
        <fullName evidence="6">Transcriptional regulator, CadC</fullName>
    </submittedName>
</protein>
<dbReference type="GO" id="GO:0006355">
    <property type="term" value="P:regulation of DNA-templated transcription"/>
    <property type="evidence" value="ECO:0007669"/>
    <property type="project" value="InterPro"/>
</dbReference>
<dbReference type="InterPro" id="IPR011659">
    <property type="entry name" value="WD40"/>
</dbReference>